<reference evidence="1 2" key="1">
    <citation type="submission" date="2017-12" db="EMBL/GenBank/DDBJ databases">
        <title>Integrating genomic resources of turbot (Scophthalmus maximus) in depth evaluation of genetic and physical mapping variation across individuals.</title>
        <authorList>
            <person name="Martinez P."/>
        </authorList>
    </citation>
    <scope>NUCLEOTIDE SEQUENCE [LARGE SCALE GENOMIC DNA]</scope>
</reference>
<proteinExistence type="predicted"/>
<organism evidence="1 2">
    <name type="scientific">Scophthalmus maximus</name>
    <name type="common">Turbot</name>
    <name type="synonym">Psetta maxima</name>
    <dbReference type="NCBI Taxonomy" id="52904"/>
    <lineage>
        <taxon>Eukaryota</taxon>
        <taxon>Metazoa</taxon>
        <taxon>Chordata</taxon>
        <taxon>Craniata</taxon>
        <taxon>Vertebrata</taxon>
        <taxon>Euteleostomi</taxon>
        <taxon>Actinopterygii</taxon>
        <taxon>Neopterygii</taxon>
        <taxon>Teleostei</taxon>
        <taxon>Neoteleostei</taxon>
        <taxon>Acanthomorphata</taxon>
        <taxon>Carangaria</taxon>
        <taxon>Pleuronectiformes</taxon>
        <taxon>Pleuronectoidei</taxon>
        <taxon>Scophthalmidae</taxon>
        <taxon>Scophthalmus</taxon>
    </lineage>
</organism>
<accession>A0A2U9B7R9</accession>
<gene>
    <name evidence="1" type="ORF">SMAX5B_004136</name>
</gene>
<protein>
    <submittedName>
        <fullName evidence="1">Uncharacterized protein</fullName>
    </submittedName>
</protein>
<evidence type="ECO:0000313" key="2">
    <source>
        <dbReference type="Proteomes" id="UP000246464"/>
    </source>
</evidence>
<dbReference type="EMBL" id="CP026246">
    <property type="protein sequence ID" value="AWP00013.1"/>
    <property type="molecule type" value="Genomic_DNA"/>
</dbReference>
<dbReference type="AlphaFoldDB" id="A0A2U9B7R9"/>
<keyword evidence="2" id="KW-1185">Reference proteome</keyword>
<sequence length="54" mass="5872">MTRMQASSCMAVCPPAPASSFLLTQKKRNVLTEETDPDGLLKRPFVLVDVPPSP</sequence>
<evidence type="ECO:0000313" key="1">
    <source>
        <dbReference type="EMBL" id="AWP00013.1"/>
    </source>
</evidence>
<dbReference type="Proteomes" id="UP000246464">
    <property type="component" value="Chromosome 4"/>
</dbReference>
<name>A0A2U9B7R9_SCOMX</name>